<dbReference type="PROSITE" id="PS01244">
    <property type="entry name" value="ACONITASE_2"/>
    <property type="match status" value="1"/>
</dbReference>
<keyword evidence="11" id="KW-1185">Reference proteome</keyword>
<keyword evidence="4 8" id="KW-0408">Iron</keyword>
<dbReference type="PANTHER" id="PTHR43822:SF16">
    <property type="entry name" value="3-ISOPROPYLMALATE DEHYDRATASE LARGE SUBUNIT 2"/>
    <property type="match status" value="1"/>
</dbReference>
<dbReference type="GO" id="GO:0003861">
    <property type="term" value="F:3-isopropylmalate dehydratase activity"/>
    <property type="evidence" value="ECO:0007669"/>
    <property type="project" value="UniProtKB-UniRule"/>
</dbReference>
<evidence type="ECO:0000256" key="4">
    <source>
        <dbReference type="ARBA" id="ARBA00023004"/>
    </source>
</evidence>
<dbReference type="InterPro" id="IPR011826">
    <property type="entry name" value="HAcnase/IPMdehydase_lsu_prok"/>
</dbReference>
<keyword evidence="7 8" id="KW-0100">Branched-chain amino acid biosynthesis</keyword>
<comment type="cofactor">
    <cofactor evidence="8">
        <name>[4Fe-4S] cluster</name>
        <dbReference type="ChEBI" id="CHEBI:49883"/>
    </cofactor>
    <text evidence="8">Binds 1 [4Fe-4S] cluster per subunit.</text>
</comment>
<evidence type="ECO:0000313" key="10">
    <source>
        <dbReference type="EMBL" id="ETD22514.1"/>
    </source>
</evidence>
<dbReference type="NCBIfam" id="NF001614">
    <property type="entry name" value="PRK00402.1"/>
    <property type="match status" value="1"/>
</dbReference>
<dbReference type="NCBIfam" id="TIGR02086">
    <property type="entry name" value="IPMI_arch"/>
    <property type="match status" value="1"/>
</dbReference>
<organism evidence="10 11">
    <name type="scientific">Helicobacter macacae MIT 99-5501</name>
    <dbReference type="NCBI Taxonomy" id="1357400"/>
    <lineage>
        <taxon>Bacteria</taxon>
        <taxon>Pseudomonadati</taxon>
        <taxon>Campylobacterota</taxon>
        <taxon>Epsilonproteobacteria</taxon>
        <taxon>Campylobacterales</taxon>
        <taxon>Helicobacteraceae</taxon>
        <taxon>Helicobacter</taxon>
    </lineage>
</organism>
<keyword evidence="6 8" id="KW-0456">Lyase</keyword>
<keyword evidence="2 8" id="KW-0004">4Fe-4S</keyword>
<dbReference type="Proteomes" id="UP000018731">
    <property type="component" value="Unassembled WGS sequence"/>
</dbReference>
<dbReference type="eggNOG" id="COG0065">
    <property type="taxonomic scope" value="Bacteria"/>
</dbReference>
<sequence length="441" mass="47698">MSKPQSPQTITEKIFSHHCGKKVYADEIIETNIDMVIGNDITTPLSIKAFENSGASKLANPDSFCIVMDHYIPAKDILSANQARISRDFAKKHSLKHYFDERDMGIEHALLPEKGLVVSGDVIIGADSHTCTHGALGAFSTGLGSTDLAYAMITGKNWFRVPRSIKVNFRSENIKNGKSTSMAKGIYGKDLILEVIRRLGVDGALYQALEFGGEAISTLSMDDRFSLCNMAIEAGAKNGIIPPDEITKEFLDSRKKANGGLRAEPIFHTSDEGAKYERVLEIDTDTLEPLVAYPFLPSNGKSISQATKDDIKIDQAFIGSCTNGRLSDLQIAASILKGKKIHSDVRLIITPGTQAIYKAAHKLGYIDTLLESGALISNPTCGACLGGYMGILGDNEKCISTTNRNFIGRMGSRNSQVFLANSAVVAYSAIAGKIADPREVL</sequence>
<comment type="caution">
    <text evidence="10">The sequence shown here is derived from an EMBL/GenBank/DDBJ whole genome shotgun (WGS) entry which is preliminary data.</text>
</comment>
<dbReference type="RefSeq" id="WP_023928640.1">
    <property type="nucleotide sequence ID" value="NZ_KI669455.1"/>
</dbReference>
<dbReference type="GO" id="GO:0009098">
    <property type="term" value="P:L-leucine biosynthetic process"/>
    <property type="evidence" value="ECO:0007669"/>
    <property type="project" value="UniProtKB-UniRule"/>
</dbReference>
<dbReference type="PROSITE" id="PS00450">
    <property type="entry name" value="ACONITASE_1"/>
    <property type="match status" value="1"/>
</dbReference>
<evidence type="ECO:0000256" key="8">
    <source>
        <dbReference type="HAMAP-Rule" id="MF_01027"/>
    </source>
</evidence>
<keyword evidence="5 8" id="KW-0411">Iron-sulfur</keyword>
<dbReference type="STRING" id="1357400.HMPREF2086_01825"/>
<dbReference type="HAMAP" id="MF_01027">
    <property type="entry name" value="LeuC_type2"/>
    <property type="match status" value="1"/>
</dbReference>
<keyword evidence="1 8" id="KW-0432">Leucine biosynthesis</keyword>
<feature type="binding site" evidence="8">
    <location>
        <position position="321"/>
    </location>
    <ligand>
        <name>[4Fe-4S] cluster</name>
        <dbReference type="ChEBI" id="CHEBI:49883"/>
    </ligand>
</feature>
<evidence type="ECO:0000256" key="3">
    <source>
        <dbReference type="ARBA" id="ARBA00022723"/>
    </source>
</evidence>
<evidence type="ECO:0000256" key="1">
    <source>
        <dbReference type="ARBA" id="ARBA00022430"/>
    </source>
</evidence>
<gene>
    <name evidence="8" type="primary">leuC</name>
    <name evidence="10" type="ORF">HMPREF2086_01825</name>
</gene>
<comment type="similarity">
    <text evidence="8">Belongs to the aconitase/IPM isomerase family. LeuC type 2 subfamily.</text>
</comment>
<proteinExistence type="inferred from homology"/>
<dbReference type="GO" id="GO:0051539">
    <property type="term" value="F:4 iron, 4 sulfur cluster binding"/>
    <property type="evidence" value="ECO:0007669"/>
    <property type="project" value="UniProtKB-KW"/>
</dbReference>
<dbReference type="Gene3D" id="3.30.499.10">
    <property type="entry name" value="Aconitase, domain 3"/>
    <property type="match status" value="2"/>
</dbReference>
<dbReference type="PRINTS" id="PR00415">
    <property type="entry name" value="ACONITASE"/>
</dbReference>
<feature type="domain" description="Aconitase/3-isopropylmalate dehydratase large subunit alpha/beta/alpha" evidence="9">
    <location>
        <begin position="12"/>
        <end position="432"/>
    </location>
</feature>
<dbReference type="EC" id="4.2.1.33" evidence="8"/>
<dbReference type="NCBIfam" id="TIGR01343">
    <property type="entry name" value="hacA_fam"/>
    <property type="match status" value="1"/>
</dbReference>
<dbReference type="PANTHER" id="PTHR43822">
    <property type="entry name" value="HOMOACONITASE, MITOCHONDRIAL-RELATED"/>
    <property type="match status" value="1"/>
</dbReference>
<dbReference type="EMBL" id="AZJI01000009">
    <property type="protein sequence ID" value="ETD22514.1"/>
    <property type="molecule type" value="Genomic_DNA"/>
</dbReference>
<dbReference type="UniPathway" id="UPA00048">
    <property type="reaction ID" value="UER00071"/>
</dbReference>
<dbReference type="SUPFAM" id="SSF53732">
    <property type="entry name" value="Aconitase iron-sulfur domain"/>
    <property type="match status" value="1"/>
</dbReference>
<dbReference type="InterPro" id="IPR036008">
    <property type="entry name" value="Aconitase_4Fe-4S_dom"/>
</dbReference>
<comment type="pathway">
    <text evidence="8">Amino-acid biosynthesis; L-leucine biosynthesis; L-leucine from 3-methyl-2-oxobutanoate: step 2/4.</text>
</comment>
<evidence type="ECO:0000256" key="7">
    <source>
        <dbReference type="ARBA" id="ARBA00023304"/>
    </source>
</evidence>
<dbReference type="PATRIC" id="fig|1357400.3.peg.2467"/>
<dbReference type="HOGENOM" id="CLU_006714_3_4_7"/>
<dbReference type="InterPro" id="IPR033941">
    <property type="entry name" value="IPMI_cat"/>
</dbReference>
<reference evidence="10 11" key="1">
    <citation type="journal article" date="2014" name="Genome Announc.">
        <title>Draft genome sequences of six enterohepatic helicobacter species isolated from humans and one from rhesus macaques.</title>
        <authorList>
            <person name="Shen Z."/>
            <person name="Sheh A."/>
            <person name="Young S.K."/>
            <person name="Abouelliel A."/>
            <person name="Ward D.V."/>
            <person name="Earl A.M."/>
            <person name="Fox J.G."/>
        </authorList>
    </citation>
    <scope>NUCLEOTIDE SEQUENCE [LARGE SCALE GENOMIC DNA]</scope>
    <source>
        <strain evidence="10 11">MIT 99-5501</strain>
    </source>
</reference>
<dbReference type="InterPro" id="IPR050067">
    <property type="entry name" value="IPM_dehydratase_rel_enz"/>
</dbReference>
<evidence type="ECO:0000256" key="2">
    <source>
        <dbReference type="ARBA" id="ARBA00022485"/>
    </source>
</evidence>
<dbReference type="GO" id="GO:0046872">
    <property type="term" value="F:metal ion binding"/>
    <property type="evidence" value="ECO:0007669"/>
    <property type="project" value="UniProtKB-KW"/>
</dbReference>
<evidence type="ECO:0000256" key="5">
    <source>
        <dbReference type="ARBA" id="ARBA00023014"/>
    </source>
</evidence>
<dbReference type="InterPro" id="IPR015931">
    <property type="entry name" value="Acnase/IPM_dHydase_lsu_aba_1/3"/>
</dbReference>
<keyword evidence="8" id="KW-0028">Amino-acid biosynthesis</keyword>
<protein>
    <recommendedName>
        <fullName evidence="8">3-isopropylmalate dehydratase large subunit</fullName>
        <ecNumber evidence="8">4.2.1.33</ecNumber>
    </recommendedName>
    <alternativeName>
        <fullName evidence="8">Alpha-IPM isomerase</fullName>
        <shortName evidence="8">IPMI</shortName>
    </alternativeName>
    <alternativeName>
        <fullName evidence="8">Isopropylmalate isomerase</fullName>
    </alternativeName>
</protein>
<dbReference type="InterPro" id="IPR001030">
    <property type="entry name" value="Acoase/IPM_deHydtase_lsu_aba"/>
</dbReference>
<keyword evidence="3 8" id="KW-0479">Metal-binding</keyword>
<dbReference type="InterPro" id="IPR006251">
    <property type="entry name" value="Homoacnase/IPMdehydase_lsu"/>
</dbReference>
<accession>V8C584</accession>
<comment type="function">
    <text evidence="8">Catalyzes the isomerization between 2-isopropylmalate and 3-isopropylmalate, via the formation of 2-isopropylmaleate.</text>
</comment>
<dbReference type="CDD" id="cd01583">
    <property type="entry name" value="IPMI"/>
    <property type="match status" value="1"/>
</dbReference>
<dbReference type="InterPro" id="IPR018136">
    <property type="entry name" value="Aconitase_4Fe-4S_BS"/>
</dbReference>
<name>V8C584_9HELI</name>
<feature type="binding site" evidence="8">
    <location>
        <position position="381"/>
    </location>
    <ligand>
        <name>[4Fe-4S] cluster</name>
        <dbReference type="ChEBI" id="CHEBI:49883"/>
    </ligand>
</feature>
<dbReference type="Pfam" id="PF00330">
    <property type="entry name" value="Aconitase"/>
    <property type="match status" value="1"/>
</dbReference>
<evidence type="ECO:0000256" key="6">
    <source>
        <dbReference type="ARBA" id="ARBA00023239"/>
    </source>
</evidence>
<evidence type="ECO:0000259" key="9">
    <source>
        <dbReference type="Pfam" id="PF00330"/>
    </source>
</evidence>
<evidence type="ECO:0000313" key="11">
    <source>
        <dbReference type="Proteomes" id="UP000018731"/>
    </source>
</evidence>
<dbReference type="OrthoDB" id="9764318at2"/>
<feature type="binding site" evidence="8">
    <location>
        <position position="384"/>
    </location>
    <ligand>
        <name>[4Fe-4S] cluster</name>
        <dbReference type="ChEBI" id="CHEBI:49883"/>
    </ligand>
</feature>
<dbReference type="AlphaFoldDB" id="V8C584"/>
<comment type="subunit">
    <text evidence="8">Heterodimer of LeuC and LeuD.</text>
</comment>
<comment type="catalytic activity">
    <reaction evidence="8">
        <text>(2R,3S)-3-isopropylmalate = (2S)-2-isopropylmalate</text>
        <dbReference type="Rhea" id="RHEA:32287"/>
        <dbReference type="ChEBI" id="CHEBI:1178"/>
        <dbReference type="ChEBI" id="CHEBI:35121"/>
        <dbReference type="EC" id="4.2.1.33"/>
    </reaction>
</comment>